<dbReference type="PROSITE" id="PS50297">
    <property type="entry name" value="ANK_REP_REGION"/>
    <property type="match status" value="3"/>
</dbReference>
<dbReference type="Gene3D" id="1.10.533.10">
    <property type="entry name" value="Death Domain, Fas"/>
    <property type="match status" value="1"/>
</dbReference>
<sequence length="769" mass="86877">KGPKNQDEDCALVTTTAPLHFSQSQLQLFEWAKSDRTDAIADLIAQHKCNLNIQDNYNRTPLHFAASSGNLATVKLLVQNHAVVDATDKYGITPLLWSVYNNHKKVTMFLIESGAKYNKTTRQGQTIVHFVAESNAIGILKFLYKKYHLLDIDVRDNSGLTPFMVAAFRGNELLLEVFIRQKCMVTNRDKKRRTALHFASWKGHMAVVNHLIRLPELVPLIDELDLDGKSALHYAVVENHQEVVRQLLSAGANANIESEKMDAPVIEASRRGYHSCIDILLSHGAEKDKRTKNGNSCMHAATLANLPDTIYFLVMRGFDLHAANERGQTPLHLAVEQNRLETVEALLLAGAKLNLKDNDGLTPVEVAARASYTTLVDMIIKTDRWRQQYPDKVEAVQVRLLHIPENTPSSTTQEQSKNFYSEYDRPFSFGTTTTNQTDWNAQQGTTPRDTISPNSDNSMDTRLERDYDSESYQSPSGESVLQSSHTNPYEPITRRPSEETLEGYSPNKPHDEFLDPFLNFPSEYDNPNRSGGSGYGSQASSYAETELTLGLEASRLWDHDRSSRADHPGAPESQRGRISGSSTRDGSNVRISDRSPGERYTSNIEDDEDEPSDQVRISGEERVLPNGELIVSLYDDQMRNRDTNKTSSSNAVLEGFSLLSYDQPYAEEIKVMLFELSHKELKPEDWKKLAGFWGFRQEHIAAIEYQDSGKNSYKEHGYRILSIWLHGVERSKSPINELYMALIAIGRNKLAHKLRSRVEHVKKKKGRRV</sequence>
<dbReference type="Pfam" id="PF00023">
    <property type="entry name" value="Ank"/>
    <property type="match status" value="1"/>
</dbReference>
<feature type="repeat" description="ANK" evidence="3">
    <location>
        <begin position="326"/>
        <end position="358"/>
    </location>
</feature>
<dbReference type="InterPro" id="IPR000488">
    <property type="entry name" value="Death_dom"/>
</dbReference>
<dbReference type="PROSITE" id="PS50017">
    <property type="entry name" value="DEATH_DOMAIN"/>
    <property type="match status" value="1"/>
</dbReference>
<feature type="domain" description="Death" evidence="5">
    <location>
        <begin position="684"/>
        <end position="758"/>
    </location>
</feature>
<keyword evidence="2 3" id="KW-0040">ANK repeat</keyword>
<dbReference type="InterPro" id="IPR011029">
    <property type="entry name" value="DEATH-like_dom_sf"/>
</dbReference>
<feature type="region of interest" description="Disordered" evidence="4">
    <location>
        <begin position="423"/>
        <end position="541"/>
    </location>
</feature>
<keyword evidence="1" id="KW-0677">Repeat</keyword>
<dbReference type="SUPFAM" id="SSF48403">
    <property type="entry name" value="Ankyrin repeat"/>
    <property type="match status" value="1"/>
</dbReference>
<dbReference type="OrthoDB" id="448455at2759"/>
<dbReference type="InterPro" id="IPR002110">
    <property type="entry name" value="Ankyrin_rpt"/>
</dbReference>
<protein>
    <submittedName>
        <fullName evidence="6">Putative ankyrin repeat-containing</fullName>
    </submittedName>
</protein>
<feature type="region of interest" description="Disordered" evidence="4">
    <location>
        <begin position="560"/>
        <end position="621"/>
    </location>
</feature>
<dbReference type="PANTHER" id="PTHR24161">
    <property type="entry name" value="ANK_REP_REGION DOMAIN-CONTAINING PROTEIN-RELATED"/>
    <property type="match status" value="1"/>
</dbReference>
<dbReference type="CDD" id="cd01670">
    <property type="entry name" value="Death"/>
    <property type="match status" value="1"/>
</dbReference>
<feature type="repeat" description="ANK" evidence="3">
    <location>
        <begin position="57"/>
        <end position="89"/>
    </location>
</feature>
<dbReference type="Gene3D" id="1.25.40.20">
    <property type="entry name" value="Ankyrin repeat-containing domain"/>
    <property type="match status" value="1"/>
</dbReference>
<feature type="compositionally biased region" description="Polar residues" evidence="4">
    <location>
        <begin position="429"/>
        <end position="458"/>
    </location>
</feature>
<evidence type="ECO:0000259" key="5">
    <source>
        <dbReference type="PROSITE" id="PS50017"/>
    </source>
</evidence>
<reference evidence="6" key="1">
    <citation type="submission" date="2019-05" db="EMBL/GenBank/DDBJ databases">
        <title>Annotation for the trematode Fasciolopsis buski.</title>
        <authorList>
            <person name="Choi Y.-J."/>
        </authorList>
    </citation>
    <scope>NUCLEOTIDE SEQUENCE</scope>
    <source>
        <strain evidence="6">HT</strain>
        <tissue evidence="6">Whole worm</tissue>
    </source>
</reference>
<gene>
    <name evidence="6" type="ORF">FBUS_05585</name>
</gene>
<feature type="compositionally biased region" description="Basic and acidic residues" evidence="4">
    <location>
        <begin position="459"/>
        <end position="468"/>
    </location>
</feature>
<evidence type="ECO:0000256" key="2">
    <source>
        <dbReference type="ARBA" id="ARBA00023043"/>
    </source>
</evidence>
<evidence type="ECO:0000313" key="6">
    <source>
        <dbReference type="EMBL" id="KAA0199500.1"/>
    </source>
</evidence>
<feature type="compositionally biased region" description="Polar residues" evidence="4">
    <location>
        <begin position="579"/>
        <end position="590"/>
    </location>
</feature>
<evidence type="ECO:0000256" key="3">
    <source>
        <dbReference type="PROSITE-ProRule" id="PRU00023"/>
    </source>
</evidence>
<organism evidence="6 7">
    <name type="scientific">Fasciolopsis buskii</name>
    <dbReference type="NCBI Taxonomy" id="27845"/>
    <lineage>
        <taxon>Eukaryota</taxon>
        <taxon>Metazoa</taxon>
        <taxon>Spiralia</taxon>
        <taxon>Lophotrochozoa</taxon>
        <taxon>Platyhelminthes</taxon>
        <taxon>Trematoda</taxon>
        <taxon>Digenea</taxon>
        <taxon>Plagiorchiida</taxon>
        <taxon>Echinostomata</taxon>
        <taxon>Echinostomatoidea</taxon>
        <taxon>Fasciolidae</taxon>
        <taxon>Fasciolopsis</taxon>
    </lineage>
</organism>
<dbReference type="SMART" id="SM00248">
    <property type="entry name" value="ANK"/>
    <property type="match status" value="10"/>
</dbReference>
<evidence type="ECO:0000313" key="7">
    <source>
        <dbReference type="Proteomes" id="UP000728185"/>
    </source>
</evidence>
<dbReference type="Pfam" id="PF00531">
    <property type="entry name" value="Death"/>
    <property type="match status" value="1"/>
</dbReference>
<dbReference type="PROSITE" id="PS50088">
    <property type="entry name" value="ANK_REPEAT"/>
    <property type="match status" value="4"/>
</dbReference>
<feature type="repeat" description="ANK" evidence="3">
    <location>
        <begin position="90"/>
        <end position="122"/>
    </location>
</feature>
<feature type="compositionally biased region" description="Basic and acidic residues" evidence="4">
    <location>
        <begin position="560"/>
        <end position="569"/>
    </location>
</feature>
<dbReference type="EMBL" id="LUCM01001094">
    <property type="protein sequence ID" value="KAA0199500.1"/>
    <property type="molecule type" value="Genomic_DNA"/>
</dbReference>
<dbReference type="GO" id="GO:0007165">
    <property type="term" value="P:signal transduction"/>
    <property type="evidence" value="ECO:0007669"/>
    <property type="project" value="InterPro"/>
</dbReference>
<dbReference type="Proteomes" id="UP000728185">
    <property type="component" value="Unassembled WGS sequence"/>
</dbReference>
<keyword evidence="7" id="KW-1185">Reference proteome</keyword>
<proteinExistence type="predicted"/>
<evidence type="ECO:0000256" key="4">
    <source>
        <dbReference type="SAM" id="MobiDB-lite"/>
    </source>
</evidence>
<feature type="compositionally biased region" description="Polar residues" evidence="4">
    <location>
        <begin position="470"/>
        <end position="487"/>
    </location>
</feature>
<dbReference type="AlphaFoldDB" id="A0A8E0S4Z5"/>
<dbReference type="SUPFAM" id="SSF47986">
    <property type="entry name" value="DEATH domain"/>
    <property type="match status" value="1"/>
</dbReference>
<name>A0A8E0S4Z5_9TREM</name>
<feature type="repeat" description="ANK" evidence="3">
    <location>
        <begin position="227"/>
        <end position="259"/>
    </location>
</feature>
<feature type="non-terminal residue" evidence="6">
    <location>
        <position position="1"/>
    </location>
</feature>
<dbReference type="Pfam" id="PF12796">
    <property type="entry name" value="Ank_2"/>
    <property type="match status" value="3"/>
</dbReference>
<comment type="caution">
    <text evidence="6">The sequence shown here is derived from an EMBL/GenBank/DDBJ whole genome shotgun (WGS) entry which is preliminary data.</text>
</comment>
<evidence type="ECO:0000256" key="1">
    <source>
        <dbReference type="ARBA" id="ARBA00022737"/>
    </source>
</evidence>
<dbReference type="PANTHER" id="PTHR24161:SF85">
    <property type="entry name" value="PALMITOYLTRANSFERASE HIP14"/>
    <property type="match status" value="1"/>
</dbReference>
<dbReference type="PRINTS" id="PR01415">
    <property type="entry name" value="ANKYRIN"/>
</dbReference>
<accession>A0A8E0S4Z5</accession>
<dbReference type="InterPro" id="IPR036770">
    <property type="entry name" value="Ankyrin_rpt-contain_sf"/>
</dbReference>